<dbReference type="Proteomes" id="UP001595904">
    <property type="component" value="Unassembled WGS sequence"/>
</dbReference>
<dbReference type="RefSeq" id="WP_380595062.1">
    <property type="nucleotide sequence ID" value="NZ_JBHSDU010000001.1"/>
</dbReference>
<keyword evidence="7" id="KW-0966">Cell projection</keyword>
<feature type="transmembrane region" description="Helical" evidence="6">
    <location>
        <begin position="143"/>
        <end position="163"/>
    </location>
</feature>
<dbReference type="Gene3D" id="3.40.1690.10">
    <property type="entry name" value="secretion proteins EscU"/>
    <property type="match status" value="1"/>
</dbReference>
<sequence>MSETSQDDKSEKASAQKLRKSREQGQVARSRDWTTALGIFLCLQLIVFLLPGYLQDFRELFARSFVPMPQAGDLENANSTLFSASMVLLFKMVLPLLVIPLLVGIGSLFPGGWVMSLEPMKPKLDKLNPLSYFKRMFGQRHMIETLTSMVKATVLIAVLWWVARGSVVDYLQLQTRPLPDAIKGGADLMLGGVMALCAVFVVFALIDLPVQTFVFLREQRMTKREVKEEHKTSEGRPEIKQRIRQIQQKMSRGAVRKAVPTADVVIVNPEHYAVAVKYDEKRAQAPFVIAKGVDEMALFIKAVAIEHDVEVVTLPPLARAVYNTSQVNQQIPAALYEAVASVLAYVLQIQAFRKGRRNVLPTLPSDLSFPRFEG</sequence>
<keyword evidence="3" id="KW-0653">Protein transport</keyword>
<organism evidence="7 8">
    <name type="scientific">Steroidobacter flavus</name>
    <dbReference type="NCBI Taxonomy" id="1842136"/>
    <lineage>
        <taxon>Bacteria</taxon>
        <taxon>Pseudomonadati</taxon>
        <taxon>Pseudomonadota</taxon>
        <taxon>Gammaproteobacteria</taxon>
        <taxon>Steroidobacterales</taxon>
        <taxon>Steroidobacteraceae</taxon>
        <taxon>Steroidobacter</taxon>
    </lineage>
</organism>
<feature type="transmembrane region" description="Helical" evidence="6">
    <location>
        <begin position="33"/>
        <end position="54"/>
    </location>
</feature>
<name>A0ABV8SKN1_9GAMM</name>
<keyword evidence="8" id="KW-1185">Reference proteome</keyword>
<feature type="transmembrane region" description="Helical" evidence="6">
    <location>
        <begin position="188"/>
        <end position="216"/>
    </location>
</feature>
<gene>
    <name evidence="7" type="ORF">ACFPN2_03630</name>
</gene>
<evidence type="ECO:0000313" key="8">
    <source>
        <dbReference type="Proteomes" id="UP001595904"/>
    </source>
</evidence>
<keyword evidence="6" id="KW-0812">Transmembrane</keyword>
<protein>
    <recommendedName>
        <fullName evidence="2">Flagellar biosynthetic protein FlhB</fullName>
    </recommendedName>
</protein>
<keyword evidence="3" id="KW-0813">Transport</keyword>
<dbReference type="PANTHER" id="PTHR30531">
    <property type="entry name" value="FLAGELLAR BIOSYNTHETIC PROTEIN FLHB"/>
    <property type="match status" value="1"/>
</dbReference>
<accession>A0ABV8SKN1</accession>
<reference evidence="8" key="1">
    <citation type="journal article" date="2019" name="Int. J. Syst. Evol. Microbiol.">
        <title>The Global Catalogue of Microorganisms (GCM) 10K type strain sequencing project: providing services to taxonomists for standard genome sequencing and annotation.</title>
        <authorList>
            <consortium name="The Broad Institute Genomics Platform"/>
            <consortium name="The Broad Institute Genome Sequencing Center for Infectious Disease"/>
            <person name="Wu L."/>
            <person name="Ma J."/>
        </authorList>
    </citation>
    <scope>NUCLEOTIDE SEQUENCE [LARGE SCALE GENOMIC DNA]</scope>
    <source>
        <strain evidence="8">CGMCC 1.10759</strain>
    </source>
</reference>
<evidence type="ECO:0000256" key="6">
    <source>
        <dbReference type="SAM" id="Phobius"/>
    </source>
</evidence>
<dbReference type="Pfam" id="PF01312">
    <property type="entry name" value="Bac_export_2"/>
    <property type="match status" value="1"/>
</dbReference>
<feature type="region of interest" description="Disordered" evidence="5">
    <location>
        <begin position="1"/>
        <end position="23"/>
    </location>
</feature>
<dbReference type="SUPFAM" id="SSF160544">
    <property type="entry name" value="EscU C-terminal domain-like"/>
    <property type="match status" value="1"/>
</dbReference>
<dbReference type="PANTHER" id="PTHR30531:SF12">
    <property type="entry name" value="FLAGELLAR BIOSYNTHETIC PROTEIN FLHB"/>
    <property type="match status" value="1"/>
</dbReference>
<evidence type="ECO:0000256" key="2">
    <source>
        <dbReference type="ARBA" id="ARBA00021622"/>
    </source>
</evidence>
<keyword evidence="3" id="KW-1006">Bacterial flagellum protein export</keyword>
<dbReference type="InterPro" id="IPR006135">
    <property type="entry name" value="T3SS_substrate_exporter"/>
</dbReference>
<comment type="caution">
    <text evidence="7">The sequence shown here is derived from an EMBL/GenBank/DDBJ whole genome shotgun (WGS) entry which is preliminary data.</text>
</comment>
<feature type="compositionally biased region" description="Basic and acidic residues" evidence="5">
    <location>
        <begin position="1"/>
        <end position="14"/>
    </location>
</feature>
<evidence type="ECO:0000256" key="3">
    <source>
        <dbReference type="ARBA" id="ARBA00023225"/>
    </source>
</evidence>
<dbReference type="InterPro" id="IPR029025">
    <property type="entry name" value="T3SS_substrate_exporter_C"/>
</dbReference>
<dbReference type="PRINTS" id="PR00950">
    <property type="entry name" value="TYPE3IMSPROT"/>
</dbReference>
<comment type="similarity">
    <text evidence="1">Belongs to the type III secretion exporter family.</text>
</comment>
<dbReference type="EMBL" id="JBHSDU010000001">
    <property type="protein sequence ID" value="MFC4308164.1"/>
    <property type="molecule type" value="Genomic_DNA"/>
</dbReference>
<evidence type="ECO:0000256" key="4">
    <source>
        <dbReference type="ARBA" id="ARBA00025078"/>
    </source>
</evidence>
<evidence type="ECO:0000256" key="1">
    <source>
        <dbReference type="ARBA" id="ARBA00010690"/>
    </source>
</evidence>
<dbReference type="Gene3D" id="6.10.250.2080">
    <property type="match status" value="1"/>
</dbReference>
<keyword evidence="6" id="KW-0472">Membrane</keyword>
<feature type="transmembrane region" description="Helical" evidence="6">
    <location>
        <begin position="92"/>
        <end position="114"/>
    </location>
</feature>
<keyword evidence="7" id="KW-0969">Cilium</keyword>
<comment type="function">
    <text evidence="4">Required for formation of the rod structure in the basal body of the flagellar apparatus. Together with FliI and FliH, may constitute the export apparatus of flagellin.</text>
</comment>
<evidence type="ECO:0000256" key="5">
    <source>
        <dbReference type="SAM" id="MobiDB-lite"/>
    </source>
</evidence>
<evidence type="ECO:0000313" key="7">
    <source>
        <dbReference type="EMBL" id="MFC4308164.1"/>
    </source>
</evidence>
<proteinExistence type="inferred from homology"/>
<keyword evidence="6" id="KW-1133">Transmembrane helix</keyword>
<keyword evidence="7" id="KW-0282">Flagellum</keyword>